<dbReference type="Proteomes" id="UP000813463">
    <property type="component" value="Chromosome 1"/>
</dbReference>
<evidence type="ECO:0000256" key="4">
    <source>
        <dbReference type="ARBA" id="ARBA00023125"/>
    </source>
</evidence>
<evidence type="ECO:0000259" key="8">
    <source>
        <dbReference type="PROSITE" id="PS50811"/>
    </source>
</evidence>
<protein>
    <submittedName>
        <fullName evidence="10">Probable WRKY transcription factor 3</fullName>
    </submittedName>
</protein>
<feature type="compositionally biased region" description="Basic and acidic residues" evidence="7">
    <location>
        <begin position="93"/>
        <end position="113"/>
    </location>
</feature>
<dbReference type="Pfam" id="PF03106">
    <property type="entry name" value="WRKY"/>
    <property type="match status" value="2"/>
</dbReference>
<evidence type="ECO:0000256" key="2">
    <source>
        <dbReference type="ARBA" id="ARBA00022737"/>
    </source>
</evidence>
<evidence type="ECO:0000256" key="5">
    <source>
        <dbReference type="ARBA" id="ARBA00023163"/>
    </source>
</evidence>
<dbReference type="FunFam" id="2.20.25.80:FF:000006">
    <property type="entry name" value="WRKY transcription factor"/>
    <property type="match status" value="1"/>
</dbReference>
<keyword evidence="4" id="KW-0238">DNA-binding</keyword>
<dbReference type="InterPro" id="IPR036576">
    <property type="entry name" value="WRKY_dom_sf"/>
</dbReference>
<dbReference type="PANTHER" id="PTHR31221:SF322">
    <property type="entry name" value="WRKY TRANSCRIPTION FACTOR 3-RELATED"/>
    <property type="match status" value="1"/>
</dbReference>
<dbReference type="InterPro" id="IPR044810">
    <property type="entry name" value="WRKY_plant"/>
</dbReference>
<feature type="compositionally biased region" description="Basic and acidic residues" evidence="7">
    <location>
        <begin position="258"/>
        <end position="269"/>
    </location>
</feature>
<evidence type="ECO:0000256" key="1">
    <source>
        <dbReference type="ARBA" id="ARBA00004123"/>
    </source>
</evidence>
<dbReference type="SUPFAM" id="SSF118290">
    <property type="entry name" value="WRKY DNA-binding domain"/>
    <property type="match status" value="2"/>
</dbReference>
<dbReference type="OrthoDB" id="764896at2759"/>
<dbReference type="GO" id="GO:0006355">
    <property type="term" value="P:regulation of DNA-templated transcription"/>
    <property type="evidence" value="ECO:0000318"/>
    <property type="project" value="GO_Central"/>
</dbReference>
<keyword evidence="9" id="KW-1185">Reference proteome</keyword>
<feature type="region of interest" description="Disordered" evidence="7">
    <location>
        <begin position="83"/>
        <end position="135"/>
    </location>
</feature>
<evidence type="ECO:0000256" key="7">
    <source>
        <dbReference type="SAM" id="MobiDB-lite"/>
    </source>
</evidence>
<keyword evidence="3" id="KW-0805">Transcription regulation</keyword>
<accession>A0A9R0KAI5</accession>
<gene>
    <name evidence="10" type="primary">LOC110803333</name>
</gene>
<name>A0A9R0KAI5_SPIOL</name>
<organism evidence="9 10">
    <name type="scientific">Spinacia oleracea</name>
    <name type="common">Spinach</name>
    <dbReference type="NCBI Taxonomy" id="3562"/>
    <lineage>
        <taxon>Eukaryota</taxon>
        <taxon>Viridiplantae</taxon>
        <taxon>Streptophyta</taxon>
        <taxon>Embryophyta</taxon>
        <taxon>Tracheophyta</taxon>
        <taxon>Spermatophyta</taxon>
        <taxon>Magnoliopsida</taxon>
        <taxon>eudicotyledons</taxon>
        <taxon>Gunneridae</taxon>
        <taxon>Pentapetalae</taxon>
        <taxon>Caryophyllales</taxon>
        <taxon>Chenopodiaceae</taxon>
        <taxon>Chenopodioideae</taxon>
        <taxon>Anserineae</taxon>
        <taxon>Spinacia</taxon>
    </lineage>
</organism>
<dbReference type="GO" id="GO:0005634">
    <property type="term" value="C:nucleus"/>
    <property type="evidence" value="ECO:0000318"/>
    <property type="project" value="GO_Central"/>
</dbReference>
<evidence type="ECO:0000313" key="10">
    <source>
        <dbReference type="RefSeq" id="XP_021864534.1"/>
    </source>
</evidence>
<dbReference type="GeneID" id="110803333"/>
<evidence type="ECO:0000256" key="3">
    <source>
        <dbReference type="ARBA" id="ARBA00023015"/>
    </source>
</evidence>
<proteinExistence type="predicted"/>
<dbReference type="AlphaFoldDB" id="A0A9R0KAI5"/>
<feature type="region of interest" description="Disordered" evidence="7">
    <location>
        <begin position="399"/>
        <end position="469"/>
    </location>
</feature>
<feature type="region of interest" description="Disordered" evidence="7">
    <location>
        <begin position="1"/>
        <end position="34"/>
    </location>
</feature>
<feature type="domain" description="WRKY" evidence="8">
    <location>
        <begin position="340"/>
        <end position="405"/>
    </location>
</feature>
<evidence type="ECO:0000256" key="6">
    <source>
        <dbReference type="ARBA" id="ARBA00023242"/>
    </source>
</evidence>
<reference evidence="9" key="1">
    <citation type="journal article" date="2021" name="Nat. Commun.">
        <title>Genomic analyses provide insights into spinach domestication and the genetic basis of agronomic traits.</title>
        <authorList>
            <person name="Cai X."/>
            <person name="Sun X."/>
            <person name="Xu C."/>
            <person name="Sun H."/>
            <person name="Wang X."/>
            <person name="Ge C."/>
            <person name="Zhang Z."/>
            <person name="Wang Q."/>
            <person name="Fei Z."/>
            <person name="Jiao C."/>
            <person name="Wang Q."/>
        </authorList>
    </citation>
    <scope>NUCLEOTIDE SEQUENCE [LARGE SCALE GENOMIC DNA]</scope>
    <source>
        <strain evidence="9">cv. Varoflay</strain>
    </source>
</reference>
<sequence length="485" mass="53103">MEEEPKPQKQTNPEINSEINNKTSDNSKTVTLASSCSNSTSFSKLLQGVVMAANSTISSDPSLDNSGFQGQFGMSHQEALANVTAKAAQSQSHTERKLQSFSEDKVVEEHEINKINSSCNTDESPDDVPRTPTSDVYSWRKYGQKQVKGSGSSRSYYRCTHLSCSAKKKVQHLDKSGKIIDVVYKDDHNHEPPQILKASTRKKDSAPRALNIASVQNSDSPHSLTCESEVKPLVVLLPLECPGNNLKSAAGTPSSDVEEQHTKTVDTTPRPESELAIVPVVEEHSEVRSGNTSERAMIDPMKELDVAPLKKRRIKERGKACSEPVYRTFKDPKIVMHAAGDAAVSSDGYRWRKYGQKMVKGNPYPRSYYRCSSTGCPVRKHVERATDNSTAVIVTYEGEHDHDVPVPKRQYHHSSPNATTSTTASGANTVLDKSESKSPCQASEEERPKDLESGPGEEKGSEAGGDKVLESARTLLSIGIELKSC</sequence>
<keyword evidence="5" id="KW-0804">Transcription</keyword>
<feature type="domain" description="WRKY" evidence="8">
    <location>
        <begin position="134"/>
        <end position="193"/>
    </location>
</feature>
<dbReference type="PROSITE" id="PS50811">
    <property type="entry name" value="WRKY"/>
    <property type="match status" value="2"/>
</dbReference>
<evidence type="ECO:0000313" key="9">
    <source>
        <dbReference type="Proteomes" id="UP000813463"/>
    </source>
</evidence>
<feature type="region of interest" description="Disordered" evidence="7">
    <location>
        <begin position="247"/>
        <end position="269"/>
    </location>
</feature>
<dbReference type="InterPro" id="IPR003657">
    <property type="entry name" value="WRKY_dom"/>
</dbReference>
<feature type="compositionally biased region" description="Polar residues" evidence="7">
    <location>
        <begin position="8"/>
        <end position="34"/>
    </location>
</feature>
<dbReference type="PANTHER" id="PTHR31221">
    <property type="entry name" value="WRKY TRANSCRIPTION FACTOR PROTEIN 1-RELATED"/>
    <property type="match status" value="1"/>
</dbReference>
<dbReference type="KEGG" id="soe:110803333"/>
<keyword evidence="6" id="KW-0539">Nucleus</keyword>
<comment type="subcellular location">
    <subcellularLocation>
        <location evidence="1">Nucleus</location>
    </subcellularLocation>
</comment>
<feature type="compositionally biased region" description="Low complexity" evidence="7">
    <location>
        <begin position="414"/>
        <end position="429"/>
    </location>
</feature>
<reference evidence="10" key="2">
    <citation type="submission" date="2025-08" db="UniProtKB">
        <authorList>
            <consortium name="RefSeq"/>
        </authorList>
    </citation>
    <scope>IDENTIFICATION</scope>
    <source>
        <tissue evidence="10">Leaf</tissue>
    </source>
</reference>
<keyword evidence="2" id="KW-0677">Repeat</keyword>
<dbReference type="RefSeq" id="XP_021864534.1">
    <property type="nucleotide sequence ID" value="XM_022008842.2"/>
</dbReference>
<dbReference type="GO" id="GO:0003700">
    <property type="term" value="F:DNA-binding transcription factor activity"/>
    <property type="evidence" value="ECO:0000318"/>
    <property type="project" value="GO_Central"/>
</dbReference>
<dbReference type="SMART" id="SM00774">
    <property type="entry name" value="WRKY"/>
    <property type="match status" value="2"/>
</dbReference>
<dbReference type="GO" id="GO:0000976">
    <property type="term" value="F:transcription cis-regulatory region binding"/>
    <property type="evidence" value="ECO:0000318"/>
    <property type="project" value="GO_Central"/>
</dbReference>
<dbReference type="Gene3D" id="2.20.25.80">
    <property type="entry name" value="WRKY domain"/>
    <property type="match status" value="2"/>
</dbReference>
<feature type="compositionally biased region" description="Basic and acidic residues" evidence="7">
    <location>
        <begin position="444"/>
        <end position="469"/>
    </location>
</feature>